<feature type="region of interest" description="Disordered" evidence="2">
    <location>
        <begin position="746"/>
        <end position="820"/>
    </location>
</feature>
<dbReference type="GO" id="GO:0008270">
    <property type="term" value="F:zinc ion binding"/>
    <property type="evidence" value="ECO:0007669"/>
    <property type="project" value="UniProtKB-KW"/>
</dbReference>
<dbReference type="SUPFAM" id="SSF57756">
    <property type="entry name" value="Retrovirus zinc finger-like domains"/>
    <property type="match status" value="1"/>
</dbReference>
<evidence type="ECO:0000313" key="4">
    <source>
        <dbReference type="EMBL" id="OLP91577.1"/>
    </source>
</evidence>
<feature type="compositionally biased region" description="Basic residues" evidence="2">
    <location>
        <begin position="426"/>
        <end position="436"/>
    </location>
</feature>
<feature type="region of interest" description="Disordered" evidence="2">
    <location>
        <begin position="381"/>
        <end position="452"/>
    </location>
</feature>
<dbReference type="PANTHER" id="PTHR48125:SF10">
    <property type="entry name" value="OS12G0136300 PROTEIN"/>
    <property type="match status" value="1"/>
</dbReference>
<dbReference type="GO" id="GO:0003676">
    <property type="term" value="F:nucleic acid binding"/>
    <property type="evidence" value="ECO:0007669"/>
    <property type="project" value="InterPro"/>
</dbReference>
<accession>A0A1Q9D8W8</accession>
<evidence type="ECO:0000256" key="1">
    <source>
        <dbReference type="PROSITE-ProRule" id="PRU00047"/>
    </source>
</evidence>
<keyword evidence="5" id="KW-1185">Reference proteome</keyword>
<feature type="compositionally biased region" description="Pro residues" evidence="2">
    <location>
        <begin position="1065"/>
        <end position="1079"/>
    </location>
</feature>
<comment type="caution">
    <text evidence="4">The sequence shown here is derived from an EMBL/GenBank/DDBJ whole genome shotgun (WGS) entry which is preliminary data.</text>
</comment>
<organism evidence="4 5">
    <name type="scientific">Symbiodinium microadriaticum</name>
    <name type="common">Dinoflagellate</name>
    <name type="synonym">Zooxanthella microadriatica</name>
    <dbReference type="NCBI Taxonomy" id="2951"/>
    <lineage>
        <taxon>Eukaryota</taxon>
        <taxon>Sar</taxon>
        <taxon>Alveolata</taxon>
        <taxon>Dinophyceae</taxon>
        <taxon>Suessiales</taxon>
        <taxon>Symbiodiniaceae</taxon>
        <taxon>Symbiodinium</taxon>
    </lineage>
</organism>
<feature type="region of interest" description="Disordered" evidence="2">
    <location>
        <begin position="904"/>
        <end position="931"/>
    </location>
</feature>
<dbReference type="PROSITE" id="PS50158">
    <property type="entry name" value="ZF_CCHC"/>
    <property type="match status" value="1"/>
</dbReference>
<feature type="compositionally biased region" description="Basic and acidic residues" evidence="2">
    <location>
        <begin position="978"/>
        <end position="987"/>
    </location>
</feature>
<dbReference type="Proteomes" id="UP000186817">
    <property type="component" value="Unassembled WGS sequence"/>
</dbReference>
<feature type="region of interest" description="Disordered" evidence="2">
    <location>
        <begin position="959"/>
        <end position="993"/>
    </location>
</feature>
<feature type="region of interest" description="Disordered" evidence="2">
    <location>
        <begin position="71"/>
        <end position="90"/>
    </location>
</feature>
<feature type="compositionally biased region" description="Basic and acidic residues" evidence="2">
    <location>
        <begin position="390"/>
        <end position="423"/>
    </location>
</feature>
<evidence type="ECO:0000256" key="2">
    <source>
        <dbReference type="SAM" id="MobiDB-lite"/>
    </source>
</evidence>
<gene>
    <name evidence="4" type="ORF">AK812_SmicGene26713</name>
</gene>
<dbReference type="Gene3D" id="4.10.60.10">
    <property type="entry name" value="Zinc finger, CCHC-type"/>
    <property type="match status" value="1"/>
</dbReference>
<name>A0A1Q9D8W8_SYMMI</name>
<feature type="region of interest" description="Disordered" evidence="2">
    <location>
        <begin position="1051"/>
        <end position="1079"/>
    </location>
</feature>
<keyword evidence="1" id="KW-0863">Zinc-finger</keyword>
<dbReference type="EMBL" id="LSRX01000658">
    <property type="protein sequence ID" value="OLP91577.1"/>
    <property type="molecule type" value="Genomic_DNA"/>
</dbReference>
<feature type="region of interest" description="Disordered" evidence="2">
    <location>
        <begin position="138"/>
        <end position="159"/>
    </location>
</feature>
<evidence type="ECO:0000259" key="3">
    <source>
        <dbReference type="PROSITE" id="PS50158"/>
    </source>
</evidence>
<feature type="region of interest" description="Disordered" evidence="2">
    <location>
        <begin position="1179"/>
        <end position="1203"/>
    </location>
</feature>
<feature type="region of interest" description="Disordered" evidence="2">
    <location>
        <begin position="1219"/>
        <end position="1252"/>
    </location>
</feature>
<feature type="compositionally biased region" description="Low complexity" evidence="2">
    <location>
        <begin position="789"/>
        <end position="817"/>
    </location>
</feature>
<keyword evidence="1" id="KW-0479">Metal-binding</keyword>
<feature type="region of interest" description="Disordered" evidence="2">
    <location>
        <begin position="486"/>
        <end position="509"/>
    </location>
</feature>
<proteinExistence type="predicted"/>
<feature type="compositionally biased region" description="Low complexity" evidence="2">
    <location>
        <begin position="612"/>
        <end position="625"/>
    </location>
</feature>
<dbReference type="Pfam" id="PF00098">
    <property type="entry name" value="zf-CCHC"/>
    <property type="match status" value="1"/>
</dbReference>
<dbReference type="OrthoDB" id="447778at2759"/>
<dbReference type="InterPro" id="IPR001878">
    <property type="entry name" value="Znf_CCHC"/>
</dbReference>
<feature type="region of interest" description="Disordered" evidence="2">
    <location>
        <begin position="1007"/>
        <end position="1027"/>
    </location>
</feature>
<protein>
    <recommendedName>
        <fullName evidence="3">CCHC-type domain-containing protein</fullName>
    </recommendedName>
</protein>
<feature type="compositionally biased region" description="Low complexity" evidence="2">
    <location>
        <begin position="1055"/>
        <end position="1064"/>
    </location>
</feature>
<feature type="domain" description="CCHC-type" evidence="3">
    <location>
        <begin position="452"/>
        <end position="468"/>
    </location>
</feature>
<feature type="region of interest" description="Disordered" evidence="2">
    <location>
        <begin position="1"/>
        <end position="38"/>
    </location>
</feature>
<evidence type="ECO:0000313" key="5">
    <source>
        <dbReference type="Proteomes" id="UP000186817"/>
    </source>
</evidence>
<keyword evidence="1" id="KW-0862">Zinc</keyword>
<feature type="region of interest" description="Disordered" evidence="2">
    <location>
        <begin position="592"/>
        <end position="635"/>
    </location>
</feature>
<feature type="compositionally biased region" description="Low complexity" evidence="2">
    <location>
        <begin position="138"/>
        <end position="151"/>
    </location>
</feature>
<dbReference type="SMART" id="SM00343">
    <property type="entry name" value="ZnF_C2HC"/>
    <property type="match status" value="1"/>
</dbReference>
<dbReference type="InterPro" id="IPR036875">
    <property type="entry name" value="Znf_CCHC_sf"/>
</dbReference>
<feature type="compositionally biased region" description="Basic and acidic residues" evidence="2">
    <location>
        <begin position="1"/>
        <end position="19"/>
    </location>
</feature>
<feature type="compositionally biased region" description="Low complexity" evidence="2">
    <location>
        <begin position="71"/>
        <end position="82"/>
    </location>
</feature>
<dbReference type="PANTHER" id="PTHR48125">
    <property type="entry name" value="LP07818P1"/>
    <property type="match status" value="1"/>
</dbReference>
<sequence>MDQHRDRSPRGRSGDRSGISEDWSPTSAGSREVSRLRGLGQAPRVPLLQQALPQQQFAQQAQYQQQFGQPLFQPASGQQPVYQPAPVPAPEDNTVNLFRQMLQAQDEQIRAQQGQISQLTEMVKTLAVASATATNAASSAAAPGTSATLPSGQEDSAGLGPLRVDADGVVKMDVEITVWTAFREELTSWLCLLDDRFSEELQEAIESGVEVRQISLAKGKAARSTKLWYLLKQALSGFQRGIDLAKFVELSQNGAAAGYELWRALDQELSVRSRVEGQALREQALLIAPPKHLKRPLDIFRHMGSEFARYRKLVVTKYHDLALSEADVISCILKHLHDDCKRYLLLHGSLATLEQLERGLVFYDEQLRVLNFHKEAASAKGYPAFGGGKGDPKGKEKKGDPKGKHGGRDQKGDPKGKGKDKGNGKGGKKGDKHRRPSSAPPGKGGDKRKDGKCHYCGKPGHWARDCRKKAADEKAGLTAATAASASASASAASPSEGNVPKASAPSTKGAGKIGKAALLLSALSSPVAGEFTVEPLEVSVANDEVLRITRYGLVELWLPSQQVDDAGRSQSEDIKVHFEAYLSPTSISILSTGTMSGEESDDPQALPEEPEVISSPEPEVLSSPEFWTEGLDGPVSAPPPMIPVPGDLTATPAVKASKAQQRREAEELARADEPVEGSSYFWRGKVAPLTPLQASVRHRGFSVGPLSAYPSGSNQQPVTPPKAVSHAASSARAVAPTMAMEDSEDEAWGTWRPQPSPVSEDEAWGTWRPQPTPISTASSSTLPPPVPAVLPKASTATPPKASTATPPKASTAAPPKASTERMVASVEAPVGAPYVQEEQPLGEIMQDRVTDLFRMQLAARERRQAIFRTLQATARHQAELGKAAPITPPKAAPQVLVDRLQAEREKAAPTTPPKAAPKALGPSGSSTVEAPTPVLEAEEAEELLEELEFASQFAPPCGTERQYLDVEPGQPTPPMTGRGEESEDSRSLKAAKSAARRLLEDLVEEQERLDTLDSPAEPPTEAPTASHMPFSALEGARLGFLDPEQVQEFTQRANAAKSMAMARPSSPPMAPPPPVPAQVPISLPPPPRVPTQVYRGAEGGSHKGAGSGSYRGAEAGSHGGAEGVCYIGADGGSYDGTAALSYDGTAAFFNNDTAVCDYDRGASIFSKAGANASPEHKLGARTLGIDDPSGTARGTERDADGGHGNCADAPVGCIGTTPFADNGATSTTRRSTYASGELGGDRSEDGALSEDGGCYQQGGFYGNDGELVLRRRSLRESCQEGQEDGAKVSDQTEALLGETQPFSHGTRTLKEIASTNELHAKGVSGLKLLANDVVEFQEEAEYEPILPGAGEEAAPSPFDVSASPSPQEEFPLEYLPGGDVEMDQVDVEDYTVPMEMAVTPEALDVQRMLHHMYAVIPHQKHHLSPCEYDDVGLFASQLKRKTPAQRGNPDEGVVMPFGDREVWVIKPTSVVDDVSGLPLDPEKTWVGMQKEVAAMHSLGVGNVRSYQEIKAHCDETGAKIVKSRFVFTDKVDVDQQHIVRARLVAKDFAFNQPSALDLGIASQTASVEAFKAFICRVVQDTLVLWGLDVSTLHSPPYA</sequence>
<reference evidence="4 5" key="1">
    <citation type="submission" date="2016-02" db="EMBL/GenBank/DDBJ databases">
        <title>Genome analysis of coral dinoflagellate symbionts highlights evolutionary adaptations to a symbiotic lifestyle.</title>
        <authorList>
            <person name="Aranda M."/>
            <person name="Li Y."/>
            <person name="Liew Y.J."/>
            <person name="Baumgarten S."/>
            <person name="Simakov O."/>
            <person name="Wilson M."/>
            <person name="Piel J."/>
            <person name="Ashoor H."/>
            <person name="Bougouffa S."/>
            <person name="Bajic V.B."/>
            <person name="Ryu T."/>
            <person name="Ravasi T."/>
            <person name="Bayer T."/>
            <person name="Micklem G."/>
            <person name="Kim H."/>
            <person name="Bhak J."/>
            <person name="Lajeunesse T.C."/>
            <person name="Voolstra C.R."/>
        </authorList>
    </citation>
    <scope>NUCLEOTIDE SEQUENCE [LARGE SCALE GENOMIC DNA]</scope>
    <source>
        <strain evidence="4 5">CCMP2467</strain>
    </source>
</reference>